<evidence type="ECO:0000313" key="4">
    <source>
        <dbReference type="Proteomes" id="UP001080333"/>
    </source>
</evidence>
<dbReference type="Pfam" id="PF13439">
    <property type="entry name" value="Glyco_transf_4"/>
    <property type="match status" value="1"/>
</dbReference>
<organism evidence="3 4">
    <name type="scientific">Leuconostoc falkenbergense</name>
    <dbReference type="NCBI Taxonomy" id="2766470"/>
    <lineage>
        <taxon>Bacteria</taxon>
        <taxon>Bacillati</taxon>
        <taxon>Bacillota</taxon>
        <taxon>Bacilli</taxon>
        <taxon>Lactobacillales</taxon>
        <taxon>Lactobacillaceae</taxon>
        <taxon>Leuconostoc</taxon>
    </lineage>
</organism>
<evidence type="ECO:0000259" key="2">
    <source>
        <dbReference type="Pfam" id="PF13439"/>
    </source>
</evidence>
<dbReference type="RefSeq" id="WP_267286961.1">
    <property type="nucleotide sequence ID" value="NZ_QVOQ01000006.1"/>
</dbReference>
<evidence type="ECO:0000259" key="1">
    <source>
        <dbReference type="Pfam" id="PF00534"/>
    </source>
</evidence>
<comment type="caution">
    <text evidence="3">The sequence shown here is derived from an EMBL/GenBank/DDBJ whole genome shotgun (WGS) entry which is preliminary data.</text>
</comment>
<proteinExistence type="predicted"/>
<dbReference type="InterPro" id="IPR001296">
    <property type="entry name" value="Glyco_trans_1"/>
</dbReference>
<dbReference type="PANTHER" id="PTHR12526:SF637">
    <property type="entry name" value="GLYCOSYLTRANSFERASE EPSF-RELATED"/>
    <property type="match status" value="1"/>
</dbReference>
<dbReference type="Pfam" id="PF00534">
    <property type="entry name" value="Glycos_transf_1"/>
    <property type="match status" value="1"/>
</dbReference>
<dbReference type="GO" id="GO:0016757">
    <property type="term" value="F:glycosyltransferase activity"/>
    <property type="evidence" value="ECO:0007669"/>
    <property type="project" value="InterPro"/>
</dbReference>
<name>A0A9X3IQF4_9LACO</name>
<reference evidence="3" key="1">
    <citation type="submission" date="2018-08" db="EMBL/GenBank/DDBJ databases">
        <title>Draft genome sequences of Leuconostoc spp. and Weissella spp. with biocontrol potential.</title>
        <authorList>
            <person name="Lo R."/>
            <person name="Ho V.T.T."/>
            <person name="Turner M.S."/>
        </authorList>
    </citation>
    <scope>NUCLEOTIDE SEQUENCE</scope>
    <source>
        <strain evidence="3">156</strain>
    </source>
</reference>
<protein>
    <submittedName>
        <fullName evidence="3">Glycosyltransferase family 1 protein</fullName>
    </submittedName>
</protein>
<dbReference type="PANTHER" id="PTHR12526">
    <property type="entry name" value="GLYCOSYLTRANSFERASE"/>
    <property type="match status" value="1"/>
</dbReference>
<dbReference type="EMBL" id="QVOQ01000006">
    <property type="protein sequence ID" value="MCX7578425.1"/>
    <property type="molecule type" value="Genomic_DNA"/>
</dbReference>
<dbReference type="Gene3D" id="3.40.50.2000">
    <property type="entry name" value="Glycogen Phosphorylase B"/>
    <property type="match status" value="2"/>
</dbReference>
<accession>A0A9X3IQF4</accession>
<dbReference type="AlphaFoldDB" id="A0A9X3IQF4"/>
<gene>
    <name evidence="3" type="ORF">D0502_03315</name>
</gene>
<feature type="domain" description="Glycosyl transferase family 1" evidence="1">
    <location>
        <begin position="191"/>
        <end position="301"/>
    </location>
</feature>
<sequence length="376" mass="43205">MYPKIKVLHIGMTPNFGGVEAYVMNLYRNIDKRKVQFDFIDWYANKNIAYTEEIKRLGGKIYKIQSRRRSPISNFSQLNSIIRQGNYQYIYYNVNSLSDTTGMKSVLNLSNTKLIVHAHNDHIELNKPFTLIFHMLHKYFMKQNIIRLACSDNAGKWMFGNNQFTVIPNAIDVDKYKFNADVRLSYRKKFSVGSKTVYGCVARFSPQKNHDFLIKIFSEIYRKDNDSLLLLIGDGQLKKNLKQQVENLNLNSAVKFLGMRGDINNLLQTVDVMIAPSLFEGFGISVLEAQCAGVSCYVSDAFNDEVMQTPLIKKVPLSQSAEQWANQILLGQKNVKESKRKSHDVEIEKNGYSTNSMVVKMEQIFADNLKNKENNL</sequence>
<evidence type="ECO:0000313" key="3">
    <source>
        <dbReference type="EMBL" id="MCX7578425.1"/>
    </source>
</evidence>
<dbReference type="Proteomes" id="UP001080333">
    <property type="component" value="Unassembled WGS sequence"/>
</dbReference>
<dbReference type="SUPFAM" id="SSF53756">
    <property type="entry name" value="UDP-Glycosyltransferase/glycogen phosphorylase"/>
    <property type="match status" value="1"/>
</dbReference>
<dbReference type="InterPro" id="IPR028098">
    <property type="entry name" value="Glyco_trans_4-like_N"/>
</dbReference>
<feature type="domain" description="Glycosyltransferase subfamily 4-like N-terminal" evidence="2">
    <location>
        <begin position="16"/>
        <end position="174"/>
    </location>
</feature>